<dbReference type="NCBIfam" id="TIGR01766">
    <property type="entry name" value="IS200/IS605 family accessory protein TnpB-like domain"/>
    <property type="match status" value="1"/>
</dbReference>
<dbReference type="AlphaFoldDB" id="A0A6J4CYF9"/>
<dbReference type="Pfam" id="PF07282">
    <property type="entry name" value="Cas12f1-like_TNB"/>
    <property type="match status" value="1"/>
</dbReference>
<dbReference type="Proteomes" id="UP000317935">
    <property type="component" value="Chromosome"/>
</dbReference>
<dbReference type="GO" id="GO:0032196">
    <property type="term" value="P:transposition"/>
    <property type="evidence" value="ECO:0007669"/>
    <property type="project" value="UniProtKB-KW"/>
</dbReference>
<keyword evidence="3" id="KW-0238">DNA-binding</keyword>
<gene>
    <name evidence="7" type="ORF">SNTW_07990</name>
</gene>
<keyword evidence="2" id="KW-0815">Transposition</keyword>
<keyword evidence="4" id="KW-0233">DNA recombination</keyword>
<feature type="domain" description="Probable transposase IS891/IS1136/IS1341" evidence="5">
    <location>
        <begin position="173"/>
        <end position="287"/>
    </location>
</feature>
<evidence type="ECO:0000256" key="3">
    <source>
        <dbReference type="ARBA" id="ARBA00023125"/>
    </source>
</evidence>
<evidence type="ECO:0000256" key="1">
    <source>
        <dbReference type="ARBA" id="ARBA00008761"/>
    </source>
</evidence>
<feature type="domain" description="Cas12f1-like TNB" evidence="6">
    <location>
        <begin position="308"/>
        <end position="379"/>
    </location>
</feature>
<dbReference type="Pfam" id="PF01385">
    <property type="entry name" value="OrfB_IS605"/>
    <property type="match status" value="1"/>
</dbReference>
<proteinExistence type="inferred from homology"/>
<evidence type="ECO:0000256" key="4">
    <source>
        <dbReference type="ARBA" id="ARBA00023172"/>
    </source>
</evidence>
<reference evidence="7 8" key="1">
    <citation type="submission" date="2019-06" db="EMBL/GenBank/DDBJ databases">
        <title>Complete genome sequence of Helicobacter suis SNTW101c.</title>
        <authorList>
            <person name="Rimbara E."/>
            <person name="Suzuki M."/>
            <person name="Matsui H."/>
            <person name="Nakamura M."/>
            <person name="Mori S."/>
            <person name="Shibayama K."/>
        </authorList>
    </citation>
    <scope>NUCLEOTIDE SEQUENCE [LARGE SCALE GENOMIC DNA]</scope>
    <source>
        <strain evidence="7 8">SNTW101c</strain>
    </source>
</reference>
<name>A0A6J4CYF9_9HELI</name>
<dbReference type="RefSeq" id="WP_143433442.1">
    <property type="nucleotide sequence ID" value="NZ_AP019774.1"/>
</dbReference>
<evidence type="ECO:0000259" key="5">
    <source>
        <dbReference type="Pfam" id="PF01385"/>
    </source>
</evidence>
<dbReference type="NCBIfam" id="NF040570">
    <property type="entry name" value="guided_TnpB"/>
    <property type="match status" value="1"/>
</dbReference>
<dbReference type="InterPro" id="IPR010095">
    <property type="entry name" value="Cas12f1-like_TNB"/>
</dbReference>
<dbReference type="GO" id="GO:0003677">
    <property type="term" value="F:DNA binding"/>
    <property type="evidence" value="ECO:0007669"/>
    <property type="project" value="UniProtKB-KW"/>
</dbReference>
<protein>
    <submittedName>
        <fullName evidence="7">IS200/IS605 family element transposase accessory protein TnpB</fullName>
    </submittedName>
</protein>
<evidence type="ECO:0000256" key="2">
    <source>
        <dbReference type="ARBA" id="ARBA00022578"/>
    </source>
</evidence>
<dbReference type="InterPro" id="IPR001959">
    <property type="entry name" value="Transposase"/>
</dbReference>
<evidence type="ECO:0000313" key="8">
    <source>
        <dbReference type="Proteomes" id="UP000317935"/>
    </source>
</evidence>
<accession>A0A6J4CYF9</accession>
<dbReference type="EMBL" id="AP019774">
    <property type="protein sequence ID" value="BCD70154.1"/>
    <property type="molecule type" value="Genomic_DNA"/>
</dbReference>
<evidence type="ECO:0000259" key="6">
    <source>
        <dbReference type="Pfam" id="PF07282"/>
    </source>
</evidence>
<sequence>MILTERHIIKPKHPCFASIKNFCHLSKNLYNYANFILREHYLAGFKLPTPYDLINRFVKENQRDYRAMPAQSAQQVIMLLSKNWKSYLKAIKAYKAKPSKFFSKPKIPKFKPKKGVSIGVFINQQISLTKGNLTKIKFPARANLKRLITKVKETSRLKQVRVIPKTTCFIVEVVYEQPTNKPQVQGDGIMGIDLGVNNFVTAIDNQASPFIIKGGGVKSINQWFNKLKAYYAAKAKLSNNSYWTKRLGALTLWRDCKLNDFMHKASAYVVGHCLKNSISTIVIGENEGWKQKLGLSKRNNQNFTYIPYQSFLDKLRYKCELAGIKLLITEESWTSKCDHLANETMQHHEQYLGKRVKRGLFKSSTGKFLNADINGAIGILRKVFPDAVQTLRDSGVVFTPVKISLAF</sequence>
<comment type="similarity">
    <text evidence="1">In the C-terminal section; belongs to the transposase 35 family.</text>
</comment>
<evidence type="ECO:0000313" key="7">
    <source>
        <dbReference type="EMBL" id="BCD70154.1"/>
    </source>
</evidence>
<organism evidence="7 8">
    <name type="scientific">Helicobacter suis</name>
    <dbReference type="NCBI Taxonomy" id="104628"/>
    <lineage>
        <taxon>Bacteria</taxon>
        <taxon>Pseudomonadati</taxon>
        <taxon>Campylobacterota</taxon>
        <taxon>Epsilonproteobacteria</taxon>
        <taxon>Campylobacterales</taxon>
        <taxon>Helicobacteraceae</taxon>
        <taxon>Helicobacter</taxon>
    </lineage>
</organism>
<dbReference type="GO" id="GO:0006310">
    <property type="term" value="P:DNA recombination"/>
    <property type="evidence" value="ECO:0007669"/>
    <property type="project" value="UniProtKB-KW"/>
</dbReference>